<name>A0A0F5MVF7_9MYCO</name>
<dbReference type="Pfam" id="PF26327">
    <property type="entry name" value="LpqS"/>
    <property type="match status" value="1"/>
</dbReference>
<protein>
    <submittedName>
        <fullName evidence="2">Uncharacterized protein</fullName>
    </submittedName>
</protein>
<dbReference type="STRING" id="342002.BST15_19915"/>
<dbReference type="InterPro" id="IPR058714">
    <property type="entry name" value="LpqS"/>
</dbReference>
<gene>
    <name evidence="2" type="ORF">WR43_12900</name>
</gene>
<sequence length="95" mass="9749">MQPVPTAQASPIAGTVDQPHLDNRSAASCHKVVMIAVLPPSSSTVLAGLGAVIAPVAVPGWHAQPVASAGRGPPRGIAEPLTGRDRLTRFCLARR</sequence>
<evidence type="ECO:0000256" key="1">
    <source>
        <dbReference type="SAM" id="MobiDB-lite"/>
    </source>
</evidence>
<evidence type="ECO:0000313" key="3">
    <source>
        <dbReference type="Proteomes" id="UP000034416"/>
    </source>
</evidence>
<dbReference type="AlphaFoldDB" id="A0A0F5MVF7"/>
<comment type="caution">
    <text evidence="2">The sequence shown here is derived from an EMBL/GenBank/DDBJ whole genome shotgun (WGS) entry which is preliminary data.</text>
</comment>
<dbReference type="EMBL" id="LASW01000057">
    <property type="protein sequence ID" value="KKB98783.1"/>
    <property type="molecule type" value="Genomic_DNA"/>
</dbReference>
<proteinExistence type="predicted"/>
<organism evidence="2 3">
    <name type="scientific">Mycolicibacter arupensis</name>
    <dbReference type="NCBI Taxonomy" id="342002"/>
    <lineage>
        <taxon>Bacteria</taxon>
        <taxon>Bacillati</taxon>
        <taxon>Actinomycetota</taxon>
        <taxon>Actinomycetes</taxon>
        <taxon>Mycobacteriales</taxon>
        <taxon>Mycobacteriaceae</taxon>
        <taxon>Mycolicibacter</taxon>
    </lineage>
</organism>
<feature type="region of interest" description="Disordered" evidence="1">
    <location>
        <begin position="1"/>
        <end position="21"/>
    </location>
</feature>
<accession>A0A0F5MVF7</accession>
<reference evidence="3" key="1">
    <citation type="submission" date="2015-04" db="EMBL/GenBank/DDBJ databases">
        <title>Genome sequence of Mycobacterium arupense GUC1.</title>
        <authorList>
            <person name="Greninger A.L."/>
            <person name="Cunningham G."/>
            <person name="Chiu C.Y."/>
            <person name="Miller S."/>
        </authorList>
    </citation>
    <scope>NUCLEOTIDE SEQUENCE [LARGE SCALE GENOMIC DNA]</scope>
    <source>
        <strain evidence="3">GUC1</strain>
    </source>
</reference>
<evidence type="ECO:0000313" key="2">
    <source>
        <dbReference type="EMBL" id="KKB98783.1"/>
    </source>
</evidence>
<dbReference type="Proteomes" id="UP000034416">
    <property type="component" value="Unassembled WGS sequence"/>
</dbReference>